<evidence type="ECO:0000256" key="1">
    <source>
        <dbReference type="SAM" id="Phobius"/>
    </source>
</evidence>
<protein>
    <recommendedName>
        <fullName evidence="4">DUF2029 domain-containing protein</fullName>
    </recommendedName>
</protein>
<keyword evidence="1" id="KW-1133">Transmembrane helix</keyword>
<feature type="transmembrane region" description="Helical" evidence="1">
    <location>
        <begin position="366"/>
        <end position="385"/>
    </location>
</feature>
<proteinExistence type="predicted"/>
<feature type="transmembrane region" description="Helical" evidence="1">
    <location>
        <begin position="343"/>
        <end position="360"/>
    </location>
</feature>
<dbReference type="Proteomes" id="UP001165679">
    <property type="component" value="Unassembled WGS sequence"/>
</dbReference>
<dbReference type="RefSeq" id="WP_264715418.1">
    <property type="nucleotide sequence ID" value="NZ_JAPDNT010000021.1"/>
</dbReference>
<reference evidence="2" key="1">
    <citation type="submission" date="2022-09" db="EMBL/GenBank/DDBJ databases">
        <title>Rhodovastum sp. nov. RN2-1 isolated from soil in Seongnam, South Korea.</title>
        <authorList>
            <person name="Le N.T."/>
        </authorList>
    </citation>
    <scope>NUCLEOTIDE SEQUENCE</scope>
    <source>
        <strain evidence="2">RN2-1</strain>
    </source>
</reference>
<name>A0AA41YQU9_9PROT</name>
<dbReference type="EMBL" id="JAPDNT010000021">
    <property type="protein sequence ID" value="MCW3476608.1"/>
    <property type="molecule type" value="Genomic_DNA"/>
</dbReference>
<gene>
    <name evidence="2" type="ORF">OL599_18755</name>
</gene>
<evidence type="ECO:0008006" key="4">
    <source>
        <dbReference type="Google" id="ProtNLM"/>
    </source>
</evidence>
<sequence>MSAGRAGAQGHSVTGLARSVCLGLLSLISPVVLLVFLDAANGDLDGYVVPWMQHILAAGRIGAFAERFSDYTPPYLYLLSLASLGHTVLPLRLLVRLISLAGMLGTAWLAFDIARIAGRGRSEAWIAGLLAFNLPTVALNALGWGQSDIIYTAFLLAFARGVLLGRPALAMAMFGVALSFKLQSIFIAPFIAYLFLTRFVRVRHVLIVPAVYVAAMAPAALAGWGLFDLAAVYPRQYLWHDDLAVTAPNLYLWIDGFLLQGRPRVTAVLVVVALAVGVLASLWLLWLFVRQGRVRDPGMLLMMMTVTLALEPYVLPKIHERYFFPADVFACVLMVLRPRMWPVAVLFQLGSGLAYMPFLFGLHSLVYAGSIATTAGLALLLRAYLREAHAPAIARA</sequence>
<organism evidence="2 3">
    <name type="scientific">Limobrevibacterium gyesilva</name>
    <dbReference type="NCBI Taxonomy" id="2991712"/>
    <lineage>
        <taxon>Bacteria</taxon>
        <taxon>Pseudomonadati</taxon>
        <taxon>Pseudomonadota</taxon>
        <taxon>Alphaproteobacteria</taxon>
        <taxon>Acetobacterales</taxon>
        <taxon>Acetobacteraceae</taxon>
        <taxon>Limobrevibacterium</taxon>
    </lineage>
</organism>
<reference evidence="2" key="2">
    <citation type="submission" date="2022-10" db="EMBL/GenBank/DDBJ databases">
        <authorList>
            <person name="Trinh H.N."/>
        </authorList>
    </citation>
    <scope>NUCLEOTIDE SEQUENCE</scope>
    <source>
        <strain evidence="2">RN2-1</strain>
    </source>
</reference>
<feature type="transmembrane region" description="Helical" evidence="1">
    <location>
        <begin position="20"/>
        <end position="37"/>
    </location>
</feature>
<dbReference type="Pfam" id="PF26314">
    <property type="entry name" value="MptA_B_family"/>
    <property type="match status" value="1"/>
</dbReference>
<comment type="caution">
    <text evidence="2">The sequence shown here is derived from an EMBL/GenBank/DDBJ whole genome shotgun (WGS) entry which is preliminary data.</text>
</comment>
<evidence type="ECO:0000313" key="3">
    <source>
        <dbReference type="Proteomes" id="UP001165679"/>
    </source>
</evidence>
<feature type="transmembrane region" description="Helical" evidence="1">
    <location>
        <begin position="171"/>
        <end position="196"/>
    </location>
</feature>
<accession>A0AA41YQU9</accession>
<evidence type="ECO:0000313" key="2">
    <source>
        <dbReference type="EMBL" id="MCW3476608.1"/>
    </source>
</evidence>
<keyword evidence="3" id="KW-1185">Reference proteome</keyword>
<keyword evidence="1" id="KW-0472">Membrane</keyword>
<feature type="transmembrane region" description="Helical" evidence="1">
    <location>
        <begin position="98"/>
        <end position="118"/>
    </location>
</feature>
<dbReference type="AlphaFoldDB" id="A0AA41YQU9"/>
<feature type="transmembrane region" description="Helical" evidence="1">
    <location>
        <begin position="265"/>
        <end position="286"/>
    </location>
</feature>
<keyword evidence="1" id="KW-0812">Transmembrane</keyword>
<feature type="transmembrane region" description="Helical" evidence="1">
    <location>
        <begin position="124"/>
        <end position="142"/>
    </location>
</feature>
<feature type="transmembrane region" description="Helical" evidence="1">
    <location>
        <begin position="205"/>
        <end position="227"/>
    </location>
</feature>